<evidence type="ECO:0000256" key="3">
    <source>
        <dbReference type="ARBA" id="ARBA00022490"/>
    </source>
</evidence>
<dbReference type="PANTHER" id="PTHR31570">
    <property type="entry name" value="HAUS AUGMIN-LIKE COMPLEX SUBUNIT 1"/>
    <property type="match status" value="1"/>
</dbReference>
<evidence type="ECO:0000256" key="6">
    <source>
        <dbReference type="ARBA" id="ARBA00022776"/>
    </source>
</evidence>
<evidence type="ECO:0000256" key="8">
    <source>
        <dbReference type="ARBA" id="ARBA00023212"/>
    </source>
</evidence>
<evidence type="ECO:0000256" key="1">
    <source>
        <dbReference type="ARBA" id="ARBA00004186"/>
    </source>
</evidence>
<gene>
    <name evidence="12" type="ORF">ACA1_044700</name>
</gene>
<dbReference type="Proteomes" id="UP000011083">
    <property type="component" value="Unassembled WGS sequence"/>
</dbReference>
<evidence type="ECO:0000313" key="13">
    <source>
        <dbReference type="Proteomes" id="UP000011083"/>
    </source>
</evidence>
<keyword evidence="5" id="KW-0493">Microtubule</keyword>
<accession>L8GZP4</accession>
<feature type="coiled-coil region" evidence="10">
    <location>
        <begin position="291"/>
        <end position="318"/>
    </location>
</feature>
<evidence type="ECO:0000256" key="4">
    <source>
        <dbReference type="ARBA" id="ARBA00022618"/>
    </source>
</evidence>
<dbReference type="Pfam" id="PF25762">
    <property type="entry name" value="HAUS1"/>
    <property type="match status" value="1"/>
</dbReference>
<dbReference type="GO" id="GO:0005874">
    <property type="term" value="C:microtubule"/>
    <property type="evidence" value="ECO:0007669"/>
    <property type="project" value="UniProtKB-KW"/>
</dbReference>
<proteinExistence type="inferred from homology"/>
<organism evidence="12 13">
    <name type="scientific">Acanthamoeba castellanii (strain ATCC 30010 / Neff)</name>
    <dbReference type="NCBI Taxonomy" id="1257118"/>
    <lineage>
        <taxon>Eukaryota</taxon>
        <taxon>Amoebozoa</taxon>
        <taxon>Discosea</taxon>
        <taxon>Longamoebia</taxon>
        <taxon>Centramoebida</taxon>
        <taxon>Acanthamoebidae</taxon>
        <taxon>Acanthamoeba</taxon>
    </lineage>
</organism>
<keyword evidence="8" id="KW-0206">Cytoskeleton</keyword>
<dbReference type="OrthoDB" id="5372507at2759"/>
<dbReference type="GeneID" id="14919241"/>
<reference evidence="12 13" key="1">
    <citation type="journal article" date="2013" name="Genome Biol.">
        <title>Genome of Acanthamoeba castellanii highlights extensive lateral gene transfer and early evolution of tyrosine kinase signaling.</title>
        <authorList>
            <person name="Clarke M."/>
            <person name="Lohan A.J."/>
            <person name="Liu B."/>
            <person name="Lagkouvardos I."/>
            <person name="Roy S."/>
            <person name="Zafar N."/>
            <person name="Bertelli C."/>
            <person name="Schilde C."/>
            <person name="Kianianmomeni A."/>
            <person name="Burglin T.R."/>
            <person name="Frech C."/>
            <person name="Turcotte B."/>
            <person name="Kopec K.O."/>
            <person name="Synnott J.M."/>
            <person name="Choo C."/>
            <person name="Paponov I."/>
            <person name="Finkler A."/>
            <person name="Soon Heng Tan C."/>
            <person name="Hutchins A.P."/>
            <person name="Weinmeier T."/>
            <person name="Rattei T."/>
            <person name="Chu J.S."/>
            <person name="Gimenez G."/>
            <person name="Irimia M."/>
            <person name="Rigden D.J."/>
            <person name="Fitzpatrick D.A."/>
            <person name="Lorenzo-Morales J."/>
            <person name="Bateman A."/>
            <person name="Chiu C.H."/>
            <person name="Tang P."/>
            <person name="Hegemann P."/>
            <person name="Fromm H."/>
            <person name="Raoult D."/>
            <person name="Greub G."/>
            <person name="Miranda-Saavedra D."/>
            <person name="Chen N."/>
            <person name="Nash P."/>
            <person name="Ginger M.L."/>
            <person name="Horn M."/>
            <person name="Schaap P."/>
            <person name="Caler L."/>
            <person name="Loftus B."/>
        </authorList>
    </citation>
    <scope>NUCLEOTIDE SEQUENCE [LARGE SCALE GENOMIC DNA]</scope>
    <source>
        <strain evidence="12 13">Neff</strain>
    </source>
</reference>
<dbReference type="KEGG" id="acan:ACA1_044700"/>
<dbReference type="EMBL" id="KB007952">
    <property type="protein sequence ID" value="ELR18470.1"/>
    <property type="molecule type" value="Genomic_DNA"/>
</dbReference>
<dbReference type="GO" id="GO:0005829">
    <property type="term" value="C:cytosol"/>
    <property type="evidence" value="ECO:0007669"/>
    <property type="project" value="TreeGrafter"/>
</dbReference>
<name>L8GZP4_ACACF</name>
<dbReference type="PANTHER" id="PTHR31570:SF1">
    <property type="entry name" value="HAUS AUGMIN-LIKE COMPLEX SUBUNIT 1"/>
    <property type="match status" value="1"/>
</dbReference>
<sequence>MTPSAMLSRSQPPLTPSFAASEQISDSTKLQIACTWLKEVLGKDGDVPPFEINSQTVDVLFGLALFNKQREVDVQLLIEDAHEKAAHYKQEADKMENIMSTIGLSIDRLPPAGVTSLASLASLALTLDTKDTSLASYYLSLQDLDEELHDVSKKREEQQASLSGLLEKTRLAVARLDKMSKTLLEYQGESDQQKQAMNERMSEVRYLQGKTAECHATMQKLKVVSCIHRVSDSCFYYYFDCACEQISASGVSNEITHSALVKLNKEWKVVHEKTEPLLESLKKYHQLPPDATLAKIKIDDARREVARLNQQISDTLARMNISYH</sequence>
<comment type="subcellular location">
    <subcellularLocation>
        <location evidence="1">Cytoplasm</location>
        <location evidence="1">Cytoskeleton</location>
        <location evidence="1">Spindle</location>
    </subcellularLocation>
</comment>
<keyword evidence="4" id="KW-0132">Cell division</keyword>
<dbReference type="RefSeq" id="XP_004340507.1">
    <property type="nucleotide sequence ID" value="XM_004340459.1"/>
</dbReference>
<evidence type="ECO:0000256" key="2">
    <source>
        <dbReference type="ARBA" id="ARBA00005479"/>
    </source>
</evidence>
<feature type="region of interest" description="Disordered" evidence="11">
    <location>
        <begin position="1"/>
        <end position="20"/>
    </location>
</feature>
<evidence type="ECO:0000256" key="9">
    <source>
        <dbReference type="ARBA" id="ARBA00023306"/>
    </source>
</evidence>
<dbReference type="AlphaFoldDB" id="L8GZP4"/>
<keyword evidence="13" id="KW-1185">Reference proteome</keyword>
<dbReference type="InterPro" id="IPR026243">
    <property type="entry name" value="HAUS1"/>
</dbReference>
<dbReference type="GO" id="GO:0005819">
    <property type="term" value="C:spindle"/>
    <property type="evidence" value="ECO:0007669"/>
    <property type="project" value="UniProtKB-SubCell"/>
</dbReference>
<dbReference type="OMA" id="REYESEX"/>
<evidence type="ECO:0000256" key="11">
    <source>
        <dbReference type="SAM" id="MobiDB-lite"/>
    </source>
</evidence>
<dbReference type="VEuPathDB" id="AmoebaDB:ACA1_044700"/>
<evidence type="ECO:0000256" key="7">
    <source>
        <dbReference type="ARBA" id="ARBA00023054"/>
    </source>
</evidence>
<keyword evidence="7 10" id="KW-0175">Coiled coil</keyword>
<evidence type="ECO:0008006" key="14">
    <source>
        <dbReference type="Google" id="ProtNLM"/>
    </source>
</evidence>
<keyword evidence="3" id="KW-0963">Cytoplasm</keyword>
<protein>
    <recommendedName>
        <fullName evidence="14">HAUS augmin-like complex subunit 1</fullName>
    </recommendedName>
</protein>
<dbReference type="PRINTS" id="PR02087">
    <property type="entry name" value="HAUSAUGMINL1"/>
</dbReference>
<evidence type="ECO:0000256" key="5">
    <source>
        <dbReference type="ARBA" id="ARBA00022701"/>
    </source>
</evidence>
<evidence type="ECO:0000313" key="12">
    <source>
        <dbReference type="EMBL" id="ELR18470.1"/>
    </source>
</evidence>
<keyword evidence="6" id="KW-0498">Mitosis</keyword>
<keyword evidence="9" id="KW-0131">Cell cycle</keyword>
<dbReference type="GO" id="GO:0051301">
    <property type="term" value="P:cell division"/>
    <property type="evidence" value="ECO:0007669"/>
    <property type="project" value="UniProtKB-KW"/>
</dbReference>
<dbReference type="GO" id="GO:0051225">
    <property type="term" value="P:spindle assembly"/>
    <property type="evidence" value="ECO:0007669"/>
    <property type="project" value="InterPro"/>
</dbReference>
<comment type="similarity">
    <text evidence="2">Belongs to the HAUS1 family.</text>
</comment>
<dbReference type="GO" id="GO:0070652">
    <property type="term" value="C:HAUS complex"/>
    <property type="evidence" value="ECO:0007669"/>
    <property type="project" value="InterPro"/>
</dbReference>
<evidence type="ECO:0000256" key="10">
    <source>
        <dbReference type="SAM" id="Coils"/>
    </source>
</evidence>
<dbReference type="STRING" id="1257118.L8GZP4"/>